<evidence type="ECO:0000313" key="4">
    <source>
        <dbReference type="Proteomes" id="UP000016931"/>
    </source>
</evidence>
<dbReference type="Pfam" id="PF20789">
    <property type="entry name" value="4HBT_3C"/>
    <property type="match status" value="1"/>
</dbReference>
<dbReference type="InterPro" id="IPR029069">
    <property type="entry name" value="HotDog_dom_sf"/>
</dbReference>
<name>M3BZM6_SPHMS</name>
<dbReference type="OrthoDB" id="2532955at2759"/>
<proteinExistence type="predicted"/>
<gene>
    <name evidence="3" type="ORF">SEPMUDRAFT_42951</name>
</gene>
<dbReference type="SUPFAM" id="SSF54637">
    <property type="entry name" value="Thioesterase/thiol ester dehydrase-isomerase"/>
    <property type="match status" value="2"/>
</dbReference>
<dbReference type="Gene3D" id="2.40.160.210">
    <property type="entry name" value="Acyl-CoA thioesterase, double hotdog domain"/>
    <property type="match status" value="1"/>
</dbReference>
<dbReference type="InterPro" id="IPR049450">
    <property type="entry name" value="ACOT8-like_C"/>
</dbReference>
<dbReference type="PANTHER" id="PTHR38110:SF1">
    <property type="entry name" value="THIOESTERASE DOMAIN-CONTAINING PROTEIN"/>
    <property type="match status" value="1"/>
</dbReference>
<accession>M3BZM6</accession>
<feature type="domain" description="Acyl-CoA thioesterase-like N-terminal HotDog" evidence="1">
    <location>
        <begin position="46"/>
        <end position="128"/>
    </location>
</feature>
<keyword evidence="4" id="KW-1185">Reference proteome</keyword>
<feature type="domain" description="Acyl-CoA thioesterase-like C-terminal" evidence="2">
    <location>
        <begin position="202"/>
        <end position="332"/>
    </location>
</feature>
<organism evidence="3 4">
    <name type="scientific">Sphaerulina musiva (strain SO2202)</name>
    <name type="common">Poplar stem canker fungus</name>
    <name type="synonym">Septoria musiva</name>
    <dbReference type="NCBI Taxonomy" id="692275"/>
    <lineage>
        <taxon>Eukaryota</taxon>
        <taxon>Fungi</taxon>
        <taxon>Dikarya</taxon>
        <taxon>Ascomycota</taxon>
        <taxon>Pezizomycotina</taxon>
        <taxon>Dothideomycetes</taxon>
        <taxon>Dothideomycetidae</taxon>
        <taxon>Mycosphaerellales</taxon>
        <taxon>Mycosphaerellaceae</taxon>
        <taxon>Sphaerulina</taxon>
    </lineage>
</organism>
<dbReference type="STRING" id="692275.M3BZM6"/>
<dbReference type="GeneID" id="27906018"/>
<dbReference type="AlphaFoldDB" id="M3BZM6"/>
<dbReference type="InterPro" id="IPR052389">
    <property type="entry name" value="Sec_Metab_Biosynth-Assoc"/>
</dbReference>
<dbReference type="OMA" id="TLPTAYK"/>
<dbReference type="eggNOG" id="ENOG502S4UX">
    <property type="taxonomic scope" value="Eukaryota"/>
</dbReference>
<protein>
    <recommendedName>
        <fullName evidence="5">Thioesterase/thiol ester dehydrase-isomerase</fullName>
    </recommendedName>
</protein>
<dbReference type="Pfam" id="PF13622">
    <property type="entry name" value="4HBT_3"/>
    <property type="match status" value="1"/>
</dbReference>
<dbReference type="RefSeq" id="XP_016761627.1">
    <property type="nucleotide sequence ID" value="XM_016908881.1"/>
</dbReference>
<evidence type="ECO:0000259" key="1">
    <source>
        <dbReference type="Pfam" id="PF13622"/>
    </source>
</evidence>
<dbReference type="HOGENOM" id="CLU_050730_0_0_1"/>
<dbReference type="InterPro" id="IPR049449">
    <property type="entry name" value="TesB_ACOT8-like_N"/>
</dbReference>
<dbReference type="PANTHER" id="PTHR38110">
    <property type="entry name" value="CHROMOSOME 23, WHOLE GENOME SHOTGUN SEQUENCE"/>
    <property type="match status" value="1"/>
</dbReference>
<dbReference type="EMBL" id="KB456263">
    <property type="protein sequence ID" value="EMF13506.1"/>
    <property type="molecule type" value="Genomic_DNA"/>
</dbReference>
<dbReference type="Proteomes" id="UP000016931">
    <property type="component" value="Unassembled WGS sequence"/>
</dbReference>
<evidence type="ECO:0000313" key="3">
    <source>
        <dbReference type="EMBL" id="EMF13506.1"/>
    </source>
</evidence>
<evidence type="ECO:0000259" key="2">
    <source>
        <dbReference type="Pfam" id="PF20789"/>
    </source>
</evidence>
<dbReference type="InterPro" id="IPR042171">
    <property type="entry name" value="Acyl-CoA_hotdog"/>
</dbReference>
<reference evidence="3 4" key="1">
    <citation type="journal article" date="2012" name="PLoS Pathog.">
        <title>Diverse lifestyles and strategies of plant pathogenesis encoded in the genomes of eighteen Dothideomycetes fungi.</title>
        <authorList>
            <person name="Ohm R.A."/>
            <person name="Feau N."/>
            <person name="Henrissat B."/>
            <person name="Schoch C.L."/>
            <person name="Horwitz B.A."/>
            <person name="Barry K.W."/>
            <person name="Condon B.J."/>
            <person name="Copeland A.C."/>
            <person name="Dhillon B."/>
            <person name="Glaser F."/>
            <person name="Hesse C.N."/>
            <person name="Kosti I."/>
            <person name="LaButti K."/>
            <person name="Lindquist E.A."/>
            <person name="Lucas S."/>
            <person name="Salamov A.A."/>
            <person name="Bradshaw R.E."/>
            <person name="Ciuffetti L."/>
            <person name="Hamelin R.C."/>
            <person name="Kema G.H.J."/>
            <person name="Lawrence C."/>
            <person name="Scott J.A."/>
            <person name="Spatafora J.W."/>
            <person name="Turgeon B.G."/>
            <person name="de Wit P.J.G.M."/>
            <person name="Zhong S."/>
            <person name="Goodwin S.B."/>
            <person name="Grigoriev I.V."/>
        </authorList>
    </citation>
    <scope>NUCLEOTIDE SEQUENCE [LARGE SCALE GENOMIC DNA]</scope>
    <source>
        <strain evidence="3 4">SO2202</strain>
    </source>
</reference>
<evidence type="ECO:0008006" key="5">
    <source>
        <dbReference type="Google" id="ProtNLM"/>
    </source>
</evidence>
<sequence length="373" mass="41790">MPPDTLRFVRRDGVRGKELFTFDEVAVVKIVDSHTYDANIHVEFSHGPSAHGGFIVAILWKVIQTHFSNTLAKQNQHNTFSLHTEFLRPCSTGPITIKIRDVRIGKATSTVHASLSQKGIENAVCYATNCGPLAVRNTISIPMSYQLTPLPPPIDFAAVLSGQDKYWIRYDVGRDPKTPNHALCNAIFAIERQTPILQDSSNPMHKRITTQWLTPRLPHETWTQPMLGLVMDHAVPPIENFYTHNAPHNNLNMPLRAVENETRGLSSYDHPAWASPRYYPTVSMTIEVKRPLAPEGVKWLMLRWHTRECVDGRFDIEAEVWDPEGRLVATAVSLWYVIDVADAGVGQQGGTGSSRKKIAEGKGIRAKYGDSKI</sequence>